<feature type="transmembrane region" description="Helical" evidence="6">
    <location>
        <begin position="154"/>
        <end position="175"/>
    </location>
</feature>
<evidence type="ECO:0000256" key="6">
    <source>
        <dbReference type="SAM" id="Phobius"/>
    </source>
</evidence>
<evidence type="ECO:0000256" key="1">
    <source>
        <dbReference type="ARBA" id="ARBA00004651"/>
    </source>
</evidence>
<dbReference type="PANTHER" id="PTHR42718">
    <property type="entry name" value="MAJOR FACILITATOR SUPERFAMILY MULTIDRUG TRANSPORTER MFSC"/>
    <property type="match status" value="1"/>
</dbReference>
<reference evidence="8 9" key="1">
    <citation type="submission" date="2019-12" db="EMBL/GenBank/DDBJ databases">
        <authorList>
            <person name="Kun Z."/>
        </authorList>
    </citation>
    <scope>NUCLEOTIDE SEQUENCE [LARGE SCALE GENOMIC DNA]</scope>
    <source>
        <strain evidence="8 9">YIM 123512</strain>
    </source>
</reference>
<feature type="transmembrane region" description="Helical" evidence="6">
    <location>
        <begin position="39"/>
        <end position="57"/>
    </location>
</feature>
<sequence length="469" mass="47775">MLPVVVLCFGGLTASLTQTLLIPIQSELPQLLDTSGPNAAWVITITLLAGAVAMPTAGRLADLFGKQRVITVSAALLVVSSAICALSDSLVPMLVGRAGQGLAMGFIPVGISLMREITPPHLSGTAIAAMSATLGVGGAIGLPLSAWIVDVSDWHTLFWVATGMALVVLVAVWTCVPHVADGGRGRFDGIGAVGLAIGLVSFLVGISKATTWGWGDARTLGAIVAGIVVLVAWAAFEIRRTDPLVDLRTTAQLPVLMTNVAAVAVGFGMMAQAIVVPQLLQLPEATGYGLGQSLLATGLWMAPSGLMMLLFAPVSSTLIRRLGAKVTLMIGASVLGVGYLVALFLMDAPWKLLIATCVASAGVGIGYAAMPTLILDSVPMREAGSAVGVNALMRSVGTTVAAAIMATVLTSVTVSAGGFDLPSEAAFRWCFGLGALAAFVGVAITGLIPRRAQDSDVAATPATVEAATR</sequence>
<organism evidence="8 9">
    <name type="scientific">Nocardioides flavescens</name>
    <dbReference type="NCBI Taxonomy" id="2691959"/>
    <lineage>
        <taxon>Bacteria</taxon>
        <taxon>Bacillati</taxon>
        <taxon>Actinomycetota</taxon>
        <taxon>Actinomycetes</taxon>
        <taxon>Propionibacteriales</taxon>
        <taxon>Nocardioidaceae</taxon>
        <taxon>Nocardioides</taxon>
    </lineage>
</organism>
<feature type="transmembrane region" description="Helical" evidence="6">
    <location>
        <begin position="126"/>
        <end position="148"/>
    </location>
</feature>
<dbReference type="GO" id="GO:0005886">
    <property type="term" value="C:plasma membrane"/>
    <property type="evidence" value="ECO:0007669"/>
    <property type="project" value="UniProtKB-SubCell"/>
</dbReference>
<gene>
    <name evidence="8" type="ORF">GRQ65_07105</name>
</gene>
<feature type="transmembrane region" description="Helical" evidence="6">
    <location>
        <begin position="352"/>
        <end position="375"/>
    </location>
</feature>
<keyword evidence="5 6" id="KW-0472">Membrane</keyword>
<dbReference type="PANTHER" id="PTHR42718:SF9">
    <property type="entry name" value="MAJOR FACILITATOR SUPERFAMILY MULTIDRUG TRANSPORTER MFSC"/>
    <property type="match status" value="1"/>
</dbReference>
<feature type="transmembrane region" description="Helical" evidence="6">
    <location>
        <begin position="295"/>
        <end position="314"/>
    </location>
</feature>
<evidence type="ECO:0000259" key="7">
    <source>
        <dbReference type="PROSITE" id="PS50850"/>
    </source>
</evidence>
<dbReference type="InterPro" id="IPR011701">
    <property type="entry name" value="MFS"/>
</dbReference>
<dbReference type="SUPFAM" id="SSF103473">
    <property type="entry name" value="MFS general substrate transporter"/>
    <property type="match status" value="1"/>
</dbReference>
<dbReference type="PROSITE" id="PS50850">
    <property type="entry name" value="MFS"/>
    <property type="match status" value="1"/>
</dbReference>
<comment type="subcellular location">
    <subcellularLocation>
        <location evidence="1">Cell membrane</location>
        <topology evidence="1">Multi-pass membrane protein</topology>
    </subcellularLocation>
</comment>
<feature type="transmembrane region" description="Helical" evidence="6">
    <location>
        <begin position="256"/>
        <end position="275"/>
    </location>
</feature>
<keyword evidence="2" id="KW-0813">Transport</keyword>
<dbReference type="GO" id="GO:0022857">
    <property type="term" value="F:transmembrane transporter activity"/>
    <property type="evidence" value="ECO:0007669"/>
    <property type="project" value="InterPro"/>
</dbReference>
<dbReference type="EMBL" id="WUEK01000004">
    <property type="protein sequence ID" value="MXG89315.1"/>
    <property type="molecule type" value="Genomic_DNA"/>
</dbReference>
<comment type="caution">
    <text evidence="8">The sequence shown here is derived from an EMBL/GenBank/DDBJ whole genome shotgun (WGS) entry which is preliminary data.</text>
</comment>
<feature type="transmembrane region" description="Helical" evidence="6">
    <location>
        <begin position="69"/>
        <end position="88"/>
    </location>
</feature>
<evidence type="ECO:0000256" key="5">
    <source>
        <dbReference type="ARBA" id="ARBA00023136"/>
    </source>
</evidence>
<evidence type="ECO:0000256" key="3">
    <source>
        <dbReference type="ARBA" id="ARBA00022692"/>
    </source>
</evidence>
<feature type="domain" description="Major facilitator superfamily (MFS) profile" evidence="7">
    <location>
        <begin position="3"/>
        <end position="453"/>
    </location>
</feature>
<proteinExistence type="predicted"/>
<accession>A0A6L7EY70</accession>
<dbReference type="Pfam" id="PF07690">
    <property type="entry name" value="MFS_1"/>
    <property type="match status" value="1"/>
</dbReference>
<evidence type="ECO:0000256" key="2">
    <source>
        <dbReference type="ARBA" id="ARBA00022448"/>
    </source>
</evidence>
<evidence type="ECO:0000256" key="4">
    <source>
        <dbReference type="ARBA" id="ARBA00022989"/>
    </source>
</evidence>
<feature type="transmembrane region" description="Helical" evidence="6">
    <location>
        <begin position="187"/>
        <end position="207"/>
    </location>
</feature>
<dbReference type="CDD" id="cd17504">
    <property type="entry name" value="MFS_MMR_MDR_like"/>
    <property type="match status" value="1"/>
</dbReference>
<evidence type="ECO:0000313" key="9">
    <source>
        <dbReference type="Proteomes" id="UP000473325"/>
    </source>
</evidence>
<dbReference type="Proteomes" id="UP000473325">
    <property type="component" value="Unassembled WGS sequence"/>
</dbReference>
<feature type="transmembrane region" description="Helical" evidence="6">
    <location>
        <begin position="396"/>
        <end position="419"/>
    </location>
</feature>
<keyword evidence="3 6" id="KW-0812">Transmembrane</keyword>
<dbReference type="InterPro" id="IPR020846">
    <property type="entry name" value="MFS_dom"/>
</dbReference>
<name>A0A6L7EY70_9ACTN</name>
<keyword evidence="9" id="KW-1185">Reference proteome</keyword>
<dbReference type="Gene3D" id="1.20.1250.20">
    <property type="entry name" value="MFS general substrate transporter like domains"/>
    <property type="match status" value="2"/>
</dbReference>
<evidence type="ECO:0000313" key="8">
    <source>
        <dbReference type="EMBL" id="MXG89315.1"/>
    </source>
</evidence>
<dbReference type="AlphaFoldDB" id="A0A6L7EY70"/>
<dbReference type="InterPro" id="IPR036259">
    <property type="entry name" value="MFS_trans_sf"/>
</dbReference>
<feature type="transmembrane region" description="Helical" evidence="6">
    <location>
        <begin position="326"/>
        <end position="346"/>
    </location>
</feature>
<keyword evidence="4 6" id="KW-1133">Transmembrane helix</keyword>
<protein>
    <submittedName>
        <fullName evidence="8">MFS transporter</fullName>
    </submittedName>
</protein>
<feature type="transmembrane region" description="Helical" evidence="6">
    <location>
        <begin position="425"/>
        <end position="448"/>
    </location>
</feature>
<feature type="transmembrane region" description="Helical" evidence="6">
    <location>
        <begin position="219"/>
        <end position="236"/>
    </location>
</feature>